<dbReference type="Proteomes" id="UP000595197">
    <property type="component" value="Chromosome"/>
</dbReference>
<accession>A0ABX7BCR6</accession>
<dbReference type="InterPro" id="IPR038296">
    <property type="entry name" value="ParD_sf"/>
</dbReference>
<keyword evidence="2" id="KW-1185">Reference proteome</keyword>
<gene>
    <name evidence="1" type="ORF">IGS68_07420</name>
</gene>
<evidence type="ECO:0000313" key="1">
    <source>
        <dbReference type="EMBL" id="QQP91038.1"/>
    </source>
</evidence>
<proteinExistence type="predicted"/>
<dbReference type="RefSeq" id="WP_201078542.1">
    <property type="nucleotide sequence ID" value="NZ_CP067420.1"/>
</dbReference>
<dbReference type="EMBL" id="CP067420">
    <property type="protein sequence ID" value="QQP91038.1"/>
    <property type="molecule type" value="Genomic_DNA"/>
</dbReference>
<evidence type="ECO:0000313" key="2">
    <source>
        <dbReference type="Proteomes" id="UP000595197"/>
    </source>
</evidence>
<name>A0ABX7BCR6_9PROT</name>
<organism evidence="1 2">
    <name type="scientific">Skermanella cutis</name>
    <dbReference type="NCBI Taxonomy" id="2775420"/>
    <lineage>
        <taxon>Bacteria</taxon>
        <taxon>Pseudomonadati</taxon>
        <taxon>Pseudomonadota</taxon>
        <taxon>Alphaproteobacteria</taxon>
        <taxon>Rhodospirillales</taxon>
        <taxon>Azospirillaceae</taxon>
        <taxon>Skermanella</taxon>
    </lineage>
</organism>
<reference evidence="1" key="1">
    <citation type="submission" date="2021-02" db="EMBL/GenBank/DDBJ databases">
        <title>Skermanella TT6 skin isolate.</title>
        <authorList>
            <person name="Lee K."/>
            <person name="Ganzorig M."/>
        </authorList>
    </citation>
    <scope>NUCLEOTIDE SEQUENCE</scope>
    <source>
        <strain evidence="1">TT6</strain>
    </source>
</reference>
<dbReference type="Gene3D" id="6.10.10.120">
    <property type="entry name" value="Antitoxin ParD1-like"/>
    <property type="match status" value="1"/>
</dbReference>
<protein>
    <submittedName>
        <fullName evidence="1">Type II toxin-antitoxin system ParD family antitoxin</fullName>
    </submittedName>
</protein>
<sequence>MASGRYQDAGEVFREGLRLIEHQDAEERIRLDALREAVRIGATDIDEGRYRSFSSADTLDYHLASLAGEAIGEDSGDPRRR</sequence>
<dbReference type="InterPro" id="IPR022789">
    <property type="entry name" value="ParD"/>
</dbReference>
<dbReference type="Pfam" id="PF03693">
    <property type="entry name" value="ParD_antitoxin"/>
    <property type="match status" value="1"/>
</dbReference>